<accession>A0ABR6PCY8</accession>
<evidence type="ECO:0000313" key="1">
    <source>
        <dbReference type="EMBL" id="MBB6043435.1"/>
    </source>
</evidence>
<evidence type="ECO:0000313" key="2">
    <source>
        <dbReference type="Proteomes" id="UP000555838"/>
    </source>
</evidence>
<keyword evidence="2" id="KW-1185">Reference proteome</keyword>
<proteinExistence type="predicted"/>
<reference evidence="1 2" key="1">
    <citation type="submission" date="2020-08" db="EMBL/GenBank/DDBJ databases">
        <title>Genomic Encyclopedia of Type Strains, Phase IV (KMG-IV): sequencing the most valuable type-strain genomes for metagenomic binning, comparative biology and taxonomic classification.</title>
        <authorList>
            <person name="Goeker M."/>
        </authorList>
    </citation>
    <scope>NUCLEOTIDE SEQUENCE [LARGE SCALE GENOMIC DNA]</scope>
    <source>
        <strain evidence="1 2">DSM 24625</strain>
    </source>
</reference>
<sequence length="34" mass="3994">MYENLLEYELRIAITTINCILEKGIYCIATEDKL</sequence>
<name>A0ABR6PCY8_9SPIR</name>
<protein>
    <submittedName>
        <fullName evidence="1">Uncharacterized protein</fullName>
    </submittedName>
</protein>
<gene>
    <name evidence="1" type="ORF">HNP68_001057</name>
</gene>
<dbReference type="Proteomes" id="UP000555838">
    <property type="component" value="Unassembled WGS sequence"/>
</dbReference>
<comment type="caution">
    <text evidence="1">The sequence shown here is derived from an EMBL/GenBank/DDBJ whole genome shotgun (WGS) entry which is preliminary data.</text>
</comment>
<organism evidence="1 2">
    <name type="scientific">Borreliella yangtzensis</name>
    <dbReference type="NCBI Taxonomy" id="683292"/>
    <lineage>
        <taxon>Bacteria</taxon>
        <taxon>Pseudomonadati</taxon>
        <taxon>Spirochaetota</taxon>
        <taxon>Spirochaetia</taxon>
        <taxon>Spirochaetales</taxon>
        <taxon>Borreliaceae</taxon>
        <taxon>Borreliella</taxon>
    </lineage>
</organism>
<dbReference type="EMBL" id="JACHFG010000008">
    <property type="protein sequence ID" value="MBB6043435.1"/>
    <property type="molecule type" value="Genomic_DNA"/>
</dbReference>